<dbReference type="Pfam" id="PF21305">
    <property type="entry name" value="type_II_gspD_N0"/>
    <property type="match status" value="1"/>
</dbReference>
<dbReference type="InterPro" id="IPR038591">
    <property type="entry name" value="NolW-like_sf"/>
</dbReference>
<organism evidence="16 17">
    <name type="scientific">Aromatoleum buckelii</name>
    <dbReference type="NCBI Taxonomy" id="200254"/>
    <lineage>
        <taxon>Bacteria</taxon>
        <taxon>Pseudomonadati</taxon>
        <taxon>Pseudomonadota</taxon>
        <taxon>Betaproteobacteria</taxon>
        <taxon>Rhodocyclales</taxon>
        <taxon>Rhodocyclaceae</taxon>
        <taxon>Aromatoleum</taxon>
    </lineage>
</organism>
<keyword evidence="9" id="KW-0998">Cell outer membrane</keyword>
<dbReference type="InterPro" id="IPR050810">
    <property type="entry name" value="Bact_Secretion_Sys_Channel"/>
</dbReference>
<comment type="caution">
    <text evidence="16">The sequence shown here is derived from an EMBL/GenBank/DDBJ whole genome shotgun (WGS) entry which is preliminary data.</text>
</comment>
<feature type="region of interest" description="Disordered" evidence="11">
    <location>
        <begin position="295"/>
        <end position="323"/>
    </location>
</feature>
<reference evidence="16" key="1">
    <citation type="submission" date="2019-12" db="EMBL/GenBank/DDBJ databases">
        <title>Comparative genomics gives insights into the taxonomy of the Azoarcus-Aromatoleum group and reveals separate origins of nif in the plant-associated Azoarcus and non-plant-associated Aromatoleum sub-groups.</title>
        <authorList>
            <person name="Lafos M."/>
            <person name="Maluk M."/>
            <person name="Batista M."/>
            <person name="Junghare M."/>
            <person name="Carmona M."/>
            <person name="Faoro H."/>
            <person name="Cruz L.M."/>
            <person name="Battistoni F."/>
            <person name="De Souza E."/>
            <person name="Pedrosa F."/>
            <person name="Chen W.-M."/>
            <person name="Poole P.S."/>
            <person name="Dixon R.A."/>
            <person name="James E.K."/>
        </authorList>
    </citation>
    <scope>NUCLEOTIDE SEQUENCE</scope>
    <source>
        <strain evidence="16">U120</strain>
    </source>
</reference>
<evidence type="ECO:0000256" key="1">
    <source>
        <dbReference type="ARBA" id="ARBA00004442"/>
    </source>
</evidence>
<keyword evidence="5" id="KW-0812">Transmembrane</keyword>
<dbReference type="PRINTS" id="PR00811">
    <property type="entry name" value="BCTERIALGSPD"/>
</dbReference>
<dbReference type="Pfam" id="PF00263">
    <property type="entry name" value="Secretin"/>
    <property type="match status" value="1"/>
</dbReference>
<dbReference type="Pfam" id="PF03958">
    <property type="entry name" value="Secretin_N"/>
    <property type="match status" value="3"/>
</dbReference>
<feature type="chain" id="PRO_5047544245" evidence="12">
    <location>
        <begin position="31"/>
        <end position="802"/>
    </location>
</feature>
<dbReference type="PANTHER" id="PTHR30332:SF25">
    <property type="entry name" value="SECRETIN XPSD"/>
    <property type="match status" value="1"/>
</dbReference>
<evidence type="ECO:0000256" key="6">
    <source>
        <dbReference type="ARBA" id="ARBA00022729"/>
    </source>
</evidence>
<keyword evidence="6 12" id="KW-0732">Signal</keyword>
<dbReference type="InterPro" id="IPR013356">
    <property type="entry name" value="T2SS_GspD"/>
</dbReference>
<dbReference type="Gene3D" id="3.55.50.30">
    <property type="match status" value="1"/>
</dbReference>
<dbReference type="InterPro" id="IPR049371">
    <property type="entry name" value="GspD-like_N0"/>
</dbReference>
<evidence type="ECO:0000256" key="2">
    <source>
        <dbReference type="ARBA" id="ARBA00006980"/>
    </source>
</evidence>
<keyword evidence="3 10" id="KW-0813">Transport</keyword>
<comment type="subcellular location">
    <subcellularLocation>
        <location evidence="1 10">Cell outer membrane</location>
    </subcellularLocation>
</comment>
<evidence type="ECO:0000256" key="11">
    <source>
        <dbReference type="SAM" id="MobiDB-lite"/>
    </source>
</evidence>
<accession>A0ABX1N472</accession>
<evidence type="ECO:0000256" key="12">
    <source>
        <dbReference type="SAM" id="SignalP"/>
    </source>
</evidence>
<feature type="signal peptide" evidence="12">
    <location>
        <begin position="1"/>
        <end position="30"/>
    </location>
</feature>
<evidence type="ECO:0000256" key="10">
    <source>
        <dbReference type="RuleBase" id="RU004004"/>
    </source>
</evidence>
<protein>
    <submittedName>
        <fullName evidence="16">Type II secretion system secretin GspD</fullName>
    </submittedName>
</protein>
<feature type="domain" description="NolW-like" evidence="14">
    <location>
        <begin position="271"/>
        <end position="380"/>
    </location>
</feature>
<feature type="domain" description="Type II/III secretion system secretin-like" evidence="13">
    <location>
        <begin position="589"/>
        <end position="751"/>
    </location>
</feature>
<feature type="domain" description="NolW-like" evidence="14">
    <location>
        <begin position="206"/>
        <end position="262"/>
    </location>
</feature>
<feature type="region of interest" description="Disordered" evidence="11">
    <location>
        <begin position="35"/>
        <end position="85"/>
    </location>
</feature>
<evidence type="ECO:0000259" key="15">
    <source>
        <dbReference type="Pfam" id="PF21305"/>
    </source>
</evidence>
<evidence type="ECO:0000256" key="9">
    <source>
        <dbReference type="ARBA" id="ARBA00023237"/>
    </source>
</evidence>
<feature type="domain" description="NolW-like" evidence="14">
    <location>
        <begin position="389"/>
        <end position="518"/>
    </location>
</feature>
<comment type="similarity">
    <text evidence="2">Belongs to the bacterial secretin family. GSP D subfamily.</text>
</comment>
<evidence type="ECO:0000313" key="16">
    <source>
        <dbReference type="EMBL" id="NMF94078.1"/>
    </source>
</evidence>
<dbReference type="InterPro" id="IPR001775">
    <property type="entry name" value="GspD/PilQ"/>
</dbReference>
<gene>
    <name evidence="16" type="primary">gspD</name>
    <name evidence="16" type="ORF">GO608_12150</name>
</gene>
<evidence type="ECO:0000256" key="7">
    <source>
        <dbReference type="ARBA" id="ARBA00022927"/>
    </source>
</evidence>
<dbReference type="NCBIfam" id="TIGR02517">
    <property type="entry name" value="type_II_gspD"/>
    <property type="match status" value="1"/>
</dbReference>
<feature type="domain" description="GspD-like N0" evidence="15">
    <location>
        <begin position="108"/>
        <end position="179"/>
    </location>
</feature>
<dbReference type="PANTHER" id="PTHR30332">
    <property type="entry name" value="PROBABLE GENERAL SECRETION PATHWAY PROTEIN D"/>
    <property type="match status" value="1"/>
</dbReference>
<evidence type="ECO:0000259" key="13">
    <source>
        <dbReference type="Pfam" id="PF00263"/>
    </source>
</evidence>
<evidence type="ECO:0000256" key="4">
    <source>
        <dbReference type="ARBA" id="ARBA00022452"/>
    </source>
</evidence>
<dbReference type="InterPro" id="IPR004846">
    <property type="entry name" value="T2SS/T3SS_dom"/>
</dbReference>
<evidence type="ECO:0000256" key="3">
    <source>
        <dbReference type="ARBA" id="ARBA00022448"/>
    </source>
</evidence>
<evidence type="ECO:0000259" key="14">
    <source>
        <dbReference type="Pfam" id="PF03958"/>
    </source>
</evidence>
<keyword evidence="4" id="KW-1134">Transmembrane beta strand</keyword>
<evidence type="ECO:0000313" key="17">
    <source>
        <dbReference type="Proteomes" id="UP000601990"/>
    </source>
</evidence>
<name>A0ABX1N472_9RHOO</name>
<proteinExistence type="inferred from homology"/>
<feature type="compositionally biased region" description="Low complexity" evidence="11">
    <location>
        <begin position="298"/>
        <end position="323"/>
    </location>
</feature>
<dbReference type="InterPro" id="IPR005644">
    <property type="entry name" value="NolW-like"/>
</dbReference>
<sequence length="802" mass="84243">MIQQQVSNMRFRSSTLFLAVVLAVSGCTTMAPSVQTSRRVGASVPGQEGRVPQEHGAENDNGQNADKIEAPSDSASGGAPTLLRGTDRMFAPPKSEPAVKLRGADVSLKFEQAPVAEVVHAVMGDILNVPYSIGQALDGVITLHTHLPLPRDKVFSVFESTLKANGLLVVKDAAGVYHIGRPETLRSVAPSLENVGSLPLGHNMVILPLQYVGAAEMADILKPLATPEAFVRVDTFRNLLILAGTRAQIESWTEIVSTFDIDVLKGMSLGLFPLKHTSAREVDAGLKAVLAGTGSPGGAAAPQPAARPANQGATGATGTAGTAGTSAVPDMTALQISGPVSGVIRIVALDRLNALLVITPRSHYLDTAREWIEKFDQPRSGGSEPQLYVYPIQNGTAQHLANLLNGIFGAGATAQQPQTPRSVAPGLGASVLGGGLGISGSASGSGTLGLSSGRFGVSRLGAGNDSNVTAQELVQFSLGSQVRVVADEQNNAILLYAPPGEYNKIEAALRKLDVAPTQVLIEATILEVTLNDELKYGLQWHFSGKIGSNGWSGQGQLTSGDTSVLSPTNPGFSYSVINPLGQIRAVLNALAQKSLLNVISSPSILVLDNNTAEIHVGDQQPIRTSQTITDGGLTTTSIEYKDTGVKLAVSPSVNAGGMVTMTVEQAVTDVGQVDIATGQRTFLQRQLASRVAVRNGETIVLGGLIRDNNNRDRQGIPLLHDLPILGDLFGTTSDTTVRTELLVMLTPRVVDNDAALRQIGDELKLRMRSLDHLPRRISALRGDSAESIESVPGHDKSTVPIQ</sequence>
<evidence type="ECO:0000256" key="8">
    <source>
        <dbReference type="ARBA" id="ARBA00023136"/>
    </source>
</evidence>
<keyword evidence="8" id="KW-0472">Membrane</keyword>
<dbReference type="Gene3D" id="3.30.1370.120">
    <property type="match status" value="3"/>
</dbReference>
<dbReference type="RefSeq" id="WP_169199320.1">
    <property type="nucleotide sequence ID" value="NZ_WTVH02000010.1"/>
</dbReference>
<keyword evidence="7" id="KW-0653">Protein transport</keyword>
<keyword evidence="17" id="KW-1185">Reference proteome</keyword>
<dbReference type="Proteomes" id="UP000601990">
    <property type="component" value="Unassembled WGS sequence"/>
</dbReference>
<dbReference type="EMBL" id="WTVH01000023">
    <property type="protein sequence ID" value="NMF94078.1"/>
    <property type="molecule type" value="Genomic_DNA"/>
</dbReference>
<evidence type="ECO:0000256" key="5">
    <source>
        <dbReference type="ARBA" id="ARBA00022692"/>
    </source>
</evidence>